<dbReference type="KEGG" id="mcha:111022706"/>
<evidence type="ECO:0000256" key="9">
    <source>
        <dbReference type="ARBA" id="ARBA00025283"/>
    </source>
</evidence>
<evidence type="ECO:0000256" key="1">
    <source>
        <dbReference type="ARBA" id="ARBA00004123"/>
    </source>
</evidence>
<dbReference type="OrthoDB" id="773336at2759"/>
<sequence>MLSQGQGGAGAGAGAGAAVSMSTISKDDNLVFSSEDSSSPDDSDIELGLGLTLRVRDSSRKIQKVAMLQFAKILTAQDFPSSISSHSSMSSSTSSVCSSSSLCGPNNVTTGRSNRISDSAAPTNGGRSSQVVGWPPIRASRISTLVNQAKPQSGEEVKVDSGKNKSKHTEAGTLDGVCEKNKANQESRNSRSSLFVKVNMDGVPIGRKVNLSAHRSYETLAQTLENMFLDPTALVDSSGSSIKERDIVRPSRLLNGLSEYMLTYEDREGDWMLVGDVPWGMFTNSVKRLRIMRAAEANRIGT</sequence>
<dbReference type="InterPro" id="IPR053793">
    <property type="entry name" value="PB1-like"/>
</dbReference>
<evidence type="ECO:0000256" key="8">
    <source>
        <dbReference type="ARBA" id="ARBA00023294"/>
    </source>
</evidence>
<keyword evidence="13" id="KW-1185">Reference proteome</keyword>
<evidence type="ECO:0000256" key="2">
    <source>
        <dbReference type="ARBA" id="ARBA00006728"/>
    </source>
</evidence>
<evidence type="ECO:0000256" key="4">
    <source>
        <dbReference type="ARBA" id="ARBA00022491"/>
    </source>
</evidence>
<dbReference type="RefSeq" id="XP_022155615.1">
    <property type="nucleotide sequence ID" value="XM_022299923.1"/>
</dbReference>
<keyword evidence="6 10" id="KW-0804">Transcription</keyword>
<dbReference type="GO" id="GO:0006355">
    <property type="term" value="P:regulation of DNA-templated transcription"/>
    <property type="evidence" value="ECO:0007669"/>
    <property type="project" value="InterPro"/>
</dbReference>
<dbReference type="AlphaFoldDB" id="A0A6J1DMX4"/>
<dbReference type="PANTHER" id="PTHR31734:SF261">
    <property type="entry name" value="AUXIN-RESPONSIVE PROTEIN IAA13"/>
    <property type="match status" value="1"/>
</dbReference>
<keyword evidence="5 10" id="KW-0805">Transcription regulation</keyword>
<dbReference type="InterPro" id="IPR033389">
    <property type="entry name" value="AUX/IAA_dom"/>
</dbReference>
<comment type="function">
    <text evidence="9">Aux/IAA proteins are short-lived transcriptional factors that function as repressors of early auxin response genes at low auxin concentrations. Repression is thought to result from the interaction with auxin response factors (ARFs), proteins that bind to the auxin-responsive promoter element (AuxRE). Formation of heterodimers with ARF proteins may alter their ability to modulate early auxin response genes expression.</text>
</comment>
<evidence type="ECO:0000256" key="11">
    <source>
        <dbReference type="SAM" id="MobiDB-lite"/>
    </source>
</evidence>
<protein>
    <recommendedName>
        <fullName evidence="10">Auxin-responsive protein</fullName>
    </recommendedName>
</protein>
<keyword evidence="4 10" id="KW-0678">Repressor</keyword>
<dbReference type="Proteomes" id="UP000504603">
    <property type="component" value="Unplaced"/>
</dbReference>
<evidence type="ECO:0000313" key="13">
    <source>
        <dbReference type="Proteomes" id="UP000504603"/>
    </source>
</evidence>
<evidence type="ECO:0000256" key="3">
    <source>
        <dbReference type="ARBA" id="ARBA00011726"/>
    </source>
</evidence>
<evidence type="ECO:0000313" key="14">
    <source>
        <dbReference type="RefSeq" id="XP_022155615.1"/>
    </source>
</evidence>
<feature type="region of interest" description="Disordered" evidence="11">
    <location>
        <begin position="146"/>
        <end position="170"/>
    </location>
</feature>
<evidence type="ECO:0000256" key="7">
    <source>
        <dbReference type="ARBA" id="ARBA00023242"/>
    </source>
</evidence>
<gene>
    <name evidence="14" type="primary">LOC111022706</name>
</gene>
<keyword evidence="7 10" id="KW-0539">Nucleus</keyword>
<accession>A0A6J1DMX4</accession>
<dbReference type="PROSITE" id="PS51745">
    <property type="entry name" value="PB1"/>
    <property type="match status" value="1"/>
</dbReference>
<feature type="compositionally biased region" description="Basic and acidic residues" evidence="11">
    <location>
        <begin position="153"/>
        <end position="170"/>
    </location>
</feature>
<dbReference type="PANTHER" id="PTHR31734">
    <property type="entry name" value="AUXIN-RESPONSIVE PROTEIN IAA17"/>
    <property type="match status" value="1"/>
</dbReference>
<feature type="compositionally biased region" description="Polar residues" evidence="11">
    <location>
        <begin position="102"/>
        <end position="131"/>
    </location>
</feature>
<feature type="compositionally biased region" description="Low complexity" evidence="11">
    <location>
        <begin position="81"/>
        <end position="101"/>
    </location>
</feature>
<dbReference type="GeneID" id="111022706"/>
<proteinExistence type="inferred from homology"/>
<dbReference type="GO" id="GO:0009734">
    <property type="term" value="P:auxin-activated signaling pathway"/>
    <property type="evidence" value="ECO:0007669"/>
    <property type="project" value="UniProtKB-UniRule"/>
</dbReference>
<name>A0A6J1DMX4_MOMCH</name>
<dbReference type="GO" id="GO:0005634">
    <property type="term" value="C:nucleus"/>
    <property type="evidence" value="ECO:0007669"/>
    <property type="project" value="UniProtKB-SubCell"/>
</dbReference>
<comment type="subunit">
    <text evidence="3 10">Homodimers and heterodimers.</text>
</comment>
<organism evidence="13 14">
    <name type="scientific">Momordica charantia</name>
    <name type="common">Bitter gourd</name>
    <name type="synonym">Balsam pear</name>
    <dbReference type="NCBI Taxonomy" id="3673"/>
    <lineage>
        <taxon>Eukaryota</taxon>
        <taxon>Viridiplantae</taxon>
        <taxon>Streptophyta</taxon>
        <taxon>Embryophyta</taxon>
        <taxon>Tracheophyta</taxon>
        <taxon>Spermatophyta</taxon>
        <taxon>Magnoliopsida</taxon>
        <taxon>eudicotyledons</taxon>
        <taxon>Gunneridae</taxon>
        <taxon>Pentapetalae</taxon>
        <taxon>rosids</taxon>
        <taxon>fabids</taxon>
        <taxon>Cucurbitales</taxon>
        <taxon>Cucurbitaceae</taxon>
        <taxon>Momordiceae</taxon>
        <taxon>Momordica</taxon>
    </lineage>
</organism>
<dbReference type="Pfam" id="PF02309">
    <property type="entry name" value="AUX_IAA"/>
    <property type="match status" value="1"/>
</dbReference>
<keyword evidence="8 10" id="KW-0927">Auxin signaling pathway</keyword>
<feature type="region of interest" description="Disordered" evidence="11">
    <location>
        <begin position="81"/>
        <end position="133"/>
    </location>
</feature>
<evidence type="ECO:0000256" key="5">
    <source>
        <dbReference type="ARBA" id="ARBA00023015"/>
    </source>
</evidence>
<evidence type="ECO:0000256" key="10">
    <source>
        <dbReference type="RuleBase" id="RU004549"/>
    </source>
</evidence>
<dbReference type="InterPro" id="IPR003311">
    <property type="entry name" value="AUX_IAA"/>
</dbReference>
<dbReference type="SUPFAM" id="SSF54277">
    <property type="entry name" value="CAD &amp; PB1 domains"/>
    <property type="match status" value="1"/>
</dbReference>
<evidence type="ECO:0000259" key="12">
    <source>
        <dbReference type="PROSITE" id="PS51745"/>
    </source>
</evidence>
<comment type="similarity">
    <text evidence="2 10">Belongs to the Aux/IAA family.</text>
</comment>
<feature type="domain" description="PB1" evidence="12">
    <location>
        <begin position="193"/>
        <end position="296"/>
    </location>
</feature>
<reference evidence="14" key="1">
    <citation type="submission" date="2025-08" db="UniProtKB">
        <authorList>
            <consortium name="RefSeq"/>
        </authorList>
    </citation>
    <scope>IDENTIFICATION</scope>
    <source>
        <strain evidence="14">OHB3-1</strain>
    </source>
</reference>
<comment type="subcellular location">
    <subcellularLocation>
        <location evidence="1 10">Nucleus</location>
    </subcellularLocation>
</comment>
<evidence type="ECO:0000256" key="6">
    <source>
        <dbReference type="ARBA" id="ARBA00023163"/>
    </source>
</evidence>
<dbReference type="Gene3D" id="3.10.20.90">
    <property type="entry name" value="Phosphatidylinositol 3-kinase Catalytic Subunit, Chain A, domain 1"/>
    <property type="match status" value="1"/>
</dbReference>